<dbReference type="KEGG" id="dpx:DAPPUDRAFT_305203"/>
<organism evidence="1 2">
    <name type="scientific">Daphnia pulex</name>
    <name type="common">Water flea</name>
    <dbReference type="NCBI Taxonomy" id="6669"/>
    <lineage>
        <taxon>Eukaryota</taxon>
        <taxon>Metazoa</taxon>
        <taxon>Ecdysozoa</taxon>
        <taxon>Arthropoda</taxon>
        <taxon>Crustacea</taxon>
        <taxon>Branchiopoda</taxon>
        <taxon>Diplostraca</taxon>
        <taxon>Cladocera</taxon>
        <taxon>Anomopoda</taxon>
        <taxon>Daphniidae</taxon>
        <taxon>Daphnia</taxon>
    </lineage>
</organism>
<dbReference type="HOGENOM" id="CLU_2869843_0_0_1"/>
<name>E9HVU3_DAPPU</name>
<keyword evidence="2" id="KW-1185">Reference proteome</keyword>
<gene>
    <name evidence="1" type="ORF">DAPPUDRAFT_305203</name>
</gene>
<protein>
    <submittedName>
        <fullName evidence="1">Uncharacterized protein</fullName>
    </submittedName>
</protein>
<evidence type="ECO:0000313" key="1">
    <source>
        <dbReference type="EMBL" id="EFX64142.1"/>
    </source>
</evidence>
<dbReference type="Proteomes" id="UP000000305">
    <property type="component" value="Unassembled WGS sequence"/>
</dbReference>
<dbReference type="AlphaFoldDB" id="E9HVU3"/>
<proteinExistence type="predicted"/>
<dbReference type="InParanoid" id="E9HVU3"/>
<evidence type="ECO:0000313" key="2">
    <source>
        <dbReference type="Proteomes" id="UP000000305"/>
    </source>
</evidence>
<accession>E9HVU3</accession>
<sequence length="64" mass="7837">MKPRYDMYQILTELCTKFGDDWSFREETITKWTLNPLNFTTSSYYPTPYTPHPILLRTFVYKYI</sequence>
<dbReference type="EMBL" id="GL732872">
    <property type="protein sequence ID" value="EFX64142.1"/>
    <property type="molecule type" value="Genomic_DNA"/>
</dbReference>
<reference evidence="1 2" key="1">
    <citation type="journal article" date="2011" name="Science">
        <title>The ecoresponsive genome of Daphnia pulex.</title>
        <authorList>
            <person name="Colbourne J.K."/>
            <person name="Pfrender M.E."/>
            <person name="Gilbert D."/>
            <person name="Thomas W.K."/>
            <person name="Tucker A."/>
            <person name="Oakley T.H."/>
            <person name="Tokishita S."/>
            <person name="Aerts A."/>
            <person name="Arnold G.J."/>
            <person name="Basu M.K."/>
            <person name="Bauer D.J."/>
            <person name="Caceres C.E."/>
            <person name="Carmel L."/>
            <person name="Casola C."/>
            <person name="Choi J.H."/>
            <person name="Detter J.C."/>
            <person name="Dong Q."/>
            <person name="Dusheyko S."/>
            <person name="Eads B.D."/>
            <person name="Frohlich T."/>
            <person name="Geiler-Samerotte K.A."/>
            <person name="Gerlach D."/>
            <person name="Hatcher P."/>
            <person name="Jogdeo S."/>
            <person name="Krijgsveld J."/>
            <person name="Kriventseva E.V."/>
            <person name="Kultz D."/>
            <person name="Laforsch C."/>
            <person name="Lindquist E."/>
            <person name="Lopez J."/>
            <person name="Manak J.R."/>
            <person name="Muller J."/>
            <person name="Pangilinan J."/>
            <person name="Patwardhan R.P."/>
            <person name="Pitluck S."/>
            <person name="Pritham E.J."/>
            <person name="Rechtsteiner A."/>
            <person name="Rho M."/>
            <person name="Rogozin I.B."/>
            <person name="Sakarya O."/>
            <person name="Salamov A."/>
            <person name="Schaack S."/>
            <person name="Shapiro H."/>
            <person name="Shiga Y."/>
            <person name="Skalitzky C."/>
            <person name="Smith Z."/>
            <person name="Souvorov A."/>
            <person name="Sung W."/>
            <person name="Tang Z."/>
            <person name="Tsuchiya D."/>
            <person name="Tu H."/>
            <person name="Vos H."/>
            <person name="Wang M."/>
            <person name="Wolf Y.I."/>
            <person name="Yamagata H."/>
            <person name="Yamada T."/>
            <person name="Ye Y."/>
            <person name="Shaw J.R."/>
            <person name="Andrews J."/>
            <person name="Crease T.J."/>
            <person name="Tang H."/>
            <person name="Lucas S.M."/>
            <person name="Robertson H.M."/>
            <person name="Bork P."/>
            <person name="Koonin E.V."/>
            <person name="Zdobnov E.M."/>
            <person name="Grigoriev I.V."/>
            <person name="Lynch M."/>
            <person name="Boore J.L."/>
        </authorList>
    </citation>
    <scope>NUCLEOTIDE SEQUENCE [LARGE SCALE GENOMIC DNA]</scope>
</reference>